<dbReference type="OrthoDB" id="9758506at2"/>
<dbReference type="HAMAP" id="MF_01452">
    <property type="entry name" value="AddB_type1"/>
    <property type="match status" value="1"/>
</dbReference>
<comment type="cofactor">
    <cofactor evidence="14">
        <name>Mg(2+)</name>
        <dbReference type="ChEBI" id="CHEBI:18420"/>
    </cofactor>
</comment>
<keyword evidence="13 14" id="KW-0234">DNA repair</keyword>
<dbReference type="GO" id="GO:0000724">
    <property type="term" value="P:double-strand break repair via homologous recombination"/>
    <property type="evidence" value="ECO:0007669"/>
    <property type="project" value="UniProtKB-UniRule"/>
</dbReference>
<keyword evidence="6 14" id="KW-0378">Hydrolase</keyword>
<keyword evidence="9 14" id="KW-0067">ATP-binding</keyword>
<dbReference type="STRING" id="269670.SAMN02982927_02440"/>
<dbReference type="GO" id="GO:0008409">
    <property type="term" value="F:5'-3' exonuclease activity"/>
    <property type="evidence" value="ECO:0007669"/>
    <property type="project" value="UniProtKB-UniRule"/>
</dbReference>
<feature type="binding site" evidence="14">
    <location>
        <position position="1123"/>
    </location>
    <ligand>
        <name>[4Fe-4S] cluster</name>
        <dbReference type="ChEBI" id="CHEBI:49883"/>
    </ligand>
</feature>
<proteinExistence type="inferred from homology"/>
<keyword evidence="15" id="KW-0175">Coiled coil</keyword>
<comment type="cofactor">
    <cofactor evidence="14">
        <name>[4Fe-4S] cluster</name>
        <dbReference type="ChEBI" id="CHEBI:49883"/>
    </cofactor>
    <text evidence="14">Binds 1 [4Fe-4S] cluster.</text>
</comment>
<dbReference type="GO" id="GO:0005524">
    <property type="term" value="F:ATP binding"/>
    <property type="evidence" value="ECO:0007669"/>
    <property type="project" value="UniProtKB-UniRule"/>
</dbReference>
<dbReference type="Proteomes" id="UP000198752">
    <property type="component" value="Unassembled WGS sequence"/>
</dbReference>
<dbReference type="AlphaFoldDB" id="A0A1I2TY63"/>
<feature type="binding site" evidence="14">
    <location>
        <position position="1120"/>
    </location>
    <ligand>
        <name>[4Fe-4S] cluster</name>
        <dbReference type="ChEBI" id="CHEBI:49883"/>
    </ligand>
</feature>
<dbReference type="Gene3D" id="6.10.140.1030">
    <property type="match status" value="1"/>
</dbReference>
<dbReference type="Gene3D" id="3.40.50.300">
    <property type="entry name" value="P-loop containing nucleotide triphosphate hydrolases"/>
    <property type="match status" value="3"/>
</dbReference>
<name>A0A1I2TY63_9BACL</name>
<protein>
    <recommendedName>
        <fullName evidence="14">ATP-dependent helicase/deoxyribonuclease subunit B</fullName>
        <ecNumber evidence="14">3.1.-.-</ecNumber>
    </recommendedName>
    <alternativeName>
        <fullName evidence="14">ATP-dependent helicase/nuclease subunit AddB</fullName>
    </alternativeName>
</protein>
<dbReference type="PANTHER" id="PTHR30591">
    <property type="entry name" value="RECBCD ENZYME SUBUNIT RECC"/>
    <property type="match status" value="1"/>
</dbReference>
<evidence type="ECO:0000256" key="6">
    <source>
        <dbReference type="ARBA" id="ARBA00022801"/>
    </source>
</evidence>
<feature type="coiled-coil region" evidence="15">
    <location>
        <begin position="451"/>
        <end position="503"/>
    </location>
</feature>
<keyword evidence="5 14" id="KW-0227">DNA damage</keyword>
<evidence type="ECO:0000256" key="5">
    <source>
        <dbReference type="ARBA" id="ARBA00022763"/>
    </source>
</evidence>
<dbReference type="PROSITE" id="PS51217">
    <property type="entry name" value="UVRD_HELICASE_CTER"/>
    <property type="match status" value="1"/>
</dbReference>
<evidence type="ECO:0000256" key="8">
    <source>
        <dbReference type="ARBA" id="ARBA00022839"/>
    </source>
</evidence>
<dbReference type="GO" id="GO:0004386">
    <property type="term" value="F:helicase activity"/>
    <property type="evidence" value="ECO:0007669"/>
    <property type="project" value="UniProtKB-KW"/>
</dbReference>
<evidence type="ECO:0000256" key="11">
    <source>
        <dbReference type="ARBA" id="ARBA00023014"/>
    </source>
</evidence>
<dbReference type="GO" id="GO:0003690">
    <property type="term" value="F:double-stranded DNA binding"/>
    <property type="evidence" value="ECO:0007669"/>
    <property type="project" value="UniProtKB-UniRule"/>
</dbReference>
<dbReference type="RefSeq" id="WP_093673346.1">
    <property type="nucleotide sequence ID" value="NZ_FOOY01000017.1"/>
</dbReference>
<keyword evidence="12 14" id="KW-0238">DNA-binding</keyword>
<dbReference type="EC" id="3.1.-.-" evidence="14"/>
<keyword evidence="1 14" id="KW-0004">4Fe-4S</keyword>
<evidence type="ECO:0000256" key="1">
    <source>
        <dbReference type="ARBA" id="ARBA00022485"/>
    </source>
</evidence>
<dbReference type="InterPro" id="IPR038726">
    <property type="entry name" value="PDDEXK_AddAB-type"/>
</dbReference>
<evidence type="ECO:0000256" key="12">
    <source>
        <dbReference type="ARBA" id="ARBA00023125"/>
    </source>
</evidence>
<dbReference type="InterPro" id="IPR014017">
    <property type="entry name" value="DNA_helicase_UvrD-like_C"/>
</dbReference>
<reference evidence="18" key="1">
    <citation type="submission" date="2016-10" db="EMBL/GenBank/DDBJ databases">
        <authorList>
            <person name="Varghese N."/>
            <person name="Submissions S."/>
        </authorList>
    </citation>
    <scope>NUCLEOTIDE SEQUENCE [LARGE SCALE GENOMIC DNA]</scope>
    <source>
        <strain evidence="18">ATCC 700379</strain>
    </source>
</reference>
<keyword evidence="7 14" id="KW-0347">Helicase</keyword>
<keyword evidence="11 14" id="KW-0411">Iron-sulfur</keyword>
<dbReference type="InterPro" id="IPR014140">
    <property type="entry name" value="DNA_helicase_suAddB"/>
</dbReference>
<comment type="similarity">
    <text evidence="14">Belongs to the helicase family. AddB/RexB type 1 subfamily.</text>
</comment>
<sequence length="1165" mass="133688">MSVRFILGRPGTGKTASCLSEIRKNLREQPDGTPLIYLVPEHMTFSMEYTLASTPELGGMTRLNVYSMPRLALRVLQQSGGATRRHLNATGVSMLLRKIVEQSKHDFRLFRKASQQSGFYDLLSDTLIEFKRFCLEPEEIAAEAERINGDRADQLLLKDKLHDLSLIYQSFNQALEGKYIDSEDYLKLMVERIDGADFLKKSDVWIDGFQTMTPQEMLVVEQLMTTCKHVTIALGTDQIYDHAPDEFSMFRHPALLFLQLKERAESSGQMIEPIILKRDVHRSETDALRNINLHFGHYPYQVSEATDGVVMTEAANRREEVEQAARNIITSARARGDRYREMTVLVRNLADYRDLIETIFQDYQIPFFIDQKSPMKHHPLIEFIRSALEAIQQNWRYEPIFRCVKTDFLIPFDFDLNEAREGMDQLENYVIARGYYGKKWTDDKDWHYQIYRGLEEQAREQSDAEKKMEATINTYRMLIARPLASLEKQLREAATVAERCEALYRFLIEMTIPEKLERMANRAEQQQRLSESKTHGQAWKAVIDLLDQCVETAGDEQMPFDLFVKIVDTGLDALEFAMVPPALDQVLIGSLDRMRSSELNDVFLLGVNEGILPAKPSEQGLFSGEDRELLQDEGMTVADGESEQMAGENELIYRALTLAKKHLYISYPLASEDGESLRPSPLISRIRRFFPNLTLKLAPAEPRTLKNEEQLAFINSPRKTVSTLAAQIREWKNEYPIAELWWDAYNWFTVHREWGSAAHMALAGLFARNDEQLSPSAARELYGQTIQTSVSRMEKFNSCPFSQFASYGLQLREREVFQIAAPDIGQLFHLAIKQMTAQIMKEKRNWRDLTSEECDQLASKTVTELAPSMQRQILASSNRYRYLQHKLEQVVARVARVLHRHALASGFSPVSLELPFGPGRPLPPLSFPLKHGAQMEVVGRIDRVDQARDEQGRLLLRIIDYKSSAKNLDLSEIYYGLALQMLTYLDVIITHSKQWLGVQAEPAGVLYFHVHNPLLNLDDKLPEDQLERELYKHFKMKGLLLEDEEALLLTDEAAEGRLSDIAPFGIKKNGEFYKSSSLAGEKDFATLRRYTRHVMTDVGCKIIDGDVSITPFKSNGQVPCTYCSFRPVCRFDQSQPGNQYRLLKRMKDNDVLAKLAELEENIDEH</sequence>
<keyword evidence="8 14" id="KW-0269">Exonuclease</keyword>
<keyword evidence="3 14" id="KW-0479">Metal-binding</keyword>
<feature type="binding site" evidence="14">
    <location>
        <position position="1129"/>
    </location>
    <ligand>
        <name>[4Fe-4S] cluster</name>
        <dbReference type="ChEBI" id="CHEBI:49883"/>
    </ligand>
</feature>
<evidence type="ECO:0000256" key="14">
    <source>
        <dbReference type="HAMAP-Rule" id="MF_01452"/>
    </source>
</evidence>
<evidence type="ECO:0000256" key="3">
    <source>
        <dbReference type="ARBA" id="ARBA00022723"/>
    </source>
</evidence>
<evidence type="ECO:0000256" key="10">
    <source>
        <dbReference type="ARBA" id="ARBA00023004"/>
    </source>
</evidence>
<evidence type="ECO:0000256" key="7">
    <source>
        <dbReference type="ARBA" id="ARBA00022806"/>
    </source>
</evidence>
<comment type="subunit">
    <text evidence="14">Heterodimer of AddA and AddB.</text>
</comment>
<gene>
    <name evidence="14" type="primary">addB</name>
    <name evidence="17" type="ORF">SAMN02982927_02440</name>
</gene>
<feature type="domain" description="UvrD-like helicase C-terminal" evidence="16">
    <location>
        <begin position="278"/>
        <end position="584"/>
    </location>
</feature>
<keyword evidence="10 14" id="KW-0408">Iron</keyword>
<dbReference type="Pfam" id="PF21445">
    <property type="entry name" value="ADDB_N"/>
    <property type="match status" value="1"/>
</dbReference>
<keyword evidence="18" id="KW-1185">Reference proteome</keyword>
<evidence type="ECO:0000256" key="15">
    <source>
        <dbReference type="SAM" id="Coils"/>
    </source>
</evidence>
<organism evidence="17 18">
    <name type="scientific">Sporolactobacillus nakayamae</name>
    <dbReference type="NCBI Taxonomy" id="269670"/>
    <lineage>
        <taxon>Bacteria</taxon>
        <taxon>Bacillati</taxon>
        <taxon>Bacillota</taxon>
        <taxon>Bacilli</taxon>
        <taxon>Bacillales</taxon>
        <taxon>Sporolactobacillaceae</taxon>
        <taxon>Sporolactobacillus</taxon>
    </lineage>
</organism>
<dbReference type="InterPro" id="IPR049035">
    <property type="entry name" value="ADDB_N"/>
</dbReference>
<comment type="function">
    <text evidence="14">The heterodimer acts as both an ATP-dependent DNA helicase and an ATP-dependent, dual-direction single-stranded exonuclease. Recognizes the chi site generating a DNA molecule suitable for the initiation of homologous recombination. The AddB subunit has 5' -&gt; 3' nuclease activity but not helicase activity.</text>
</comment>
<evidence type="ECO:0000313" key="18">
    <source>
        <dbReference type="Proteomes" id="UP000198752"/>
    </source>
</evidence>
<dbReference type="GO" id="GO:0046872">
    <property type="term" value="F:metal ion binding"/>
    <property type="evidence" value="ECO:0007669"/>
    <property type="project" value="UniProtKB-KW"/>
</dbReference>
<feature type="binding site" evidence="14">
    <location>
        <position position="799"/>
    </location>
    <ligand>
        <name>[4Fe-4S] cluster</name>
        <dbReference type="ChEBI" id="CHEBI:49883"/>
    </ligand>
</feature>
<dbReference type="EMBL" id="FOOY01000017">
    <property type="protein sequence ID" value="SFG68297.1"/>
    <property type="molecule type" value="Genomic_DNA"/>
</dbReference>
<evidence type="ECO:0000256" key="2">
    <source>
        <dbReference type="ARBA" id="ARBA00022722"/>
    </source>
</evidence>
<dbReference type="PANTHER" id="PTHR30591:SF1">
    <property type="entry name" value="RECBCD ENZYME SUBUNIT RECC"/>
    <property type="match status" value="1"/>
</dbReference>
<dbReference type="InterPro" id="IPR027417">
    <property type="entry name" value="P-loop_NTPase"/>
</dbReference>
<comment type="miscellaneous">
    <text evidence="14">Despite having conserved helicase domains, this subunit does not have helicase activity.</text>
</comment>
<dbReference type="Pfam" id="PF12705">
    <property type="entry name" value="PDDEXK_1"/>
    <property type="match status" value="1"/>
</dbReference>
<evidence type="ECO:0000313" key="17">
    <source>
        <dbReference type="EMBL" id="SFG68297.1"/>
    </source>
</evidence>
<keyword evidence="4 14" id="KW-0547">Nucleotide-binding</keyword>
<evidence type="ECO:0000256" key="13">
    <source>
        <dbReference type="ARBA" id="ARBA00023204"/>
    </source>
</evidence>
<dbReference type="Pfam" id="PF13361">
    <property type="entry name" value="UvrD_C"/>
    <property type="match status" value="1"/>
</dbReference>
<evidence type="ECO:0000259" key="16">
    <source>
        <dbReference type="PROSITE" id="PS51217"/>
    </source>
</evidence>
<dbReference type="SUPFAM" id="SSF52540">
    <property type="entry name" value="P-loop containing nucleoside triphosphate hydrolases"/>
    <property type="match status" value="1"/>
</dbReference>
<accession>A0A1I2TY63</accession>
<evidence type="ECO:0000256" key="9">
    <source>
        <dbReference type="ARBA" id="ARBA00022840"/>
    </source>
</evidence>
<dbReference type="GO" id="GO:0051539">
    <property type="term" value="F:4 iron, 4 sulfur cluster binding"/>
    <property type="evidence" value="ECO:0007669"/>
    <property type="project" value="UniProtKB-KW"/>
</dbReference>
<dbReference type="NCBIfam" id="TIGR02773">
    <property type="entry name" value="addB_Gpos"/>
    <property type="match status" value="1"/>
</dbReference>
<evidence type="ECO:0000256" key="4">
    <source>
        <dbReference type="ARBA" id="ARBA00022741"/>
    </source>
</evidence>
<keyword evidence="2 14" id="KW-0540">Nuclease</keyword>